<evidence type="ECO:0000256" key="5">
    <source>
        <dbReference type="ARBA" id="ARBA00022927"/>
    </source>
</evidence>
<feature type="compositionally biased region" description="Basic and acidic residues" evidence="7">
    <location>
        <begin position="377"/>
        <end position="387"/>
    </location>
</feature>
<feature type="compositionally biased region" description="Basic residues" evidence="7">
    <location>
        <begin position="224"/>
        <end position="233"/>
    </location>
</feature>
<feature type="compositionally biased region" description="Basic residues" evidence="7">
    <location>
        <begin position="448"/>
        <end position="467"/>
    </location>
</feature>
<evidence type="ECO:0000256" key="3">
    <source>
        <dbReference type="ARBA" id="ARBA00022448"/>
    </source>
</evidence>
<organism evidence="8 9">
    <name type="scientific">Phytophthora megakarya</name>
    <dbReference type="NCBI Taxonomy" id="4795"/>
    <lineage>
        <taxon>Eukaryota</taxon>
        <taxon>Sar</taxon>
        <taxon>Stramenopiles</taxon>
        <taxon>Oomycota</taxon>
        <taxon>Peronosporomycetes</taxon>
        <taxon>Peronosporales</taxon>
        <taxon>Peronosporaceae</taxon>
        <taxon>Phytophthora</taxon>
    </lineage>
</organism>
<dbReference type="GO" id="GO:0006623">
    <property type="term" value="P:protein targeting to vacuole"/>
    <property type="evidence" value="ECO:0007669"/>
    <property type="project" value="TreeGrafter"/>
</dbReference>
<feature type="compositionally biased region" description="Basic residues" evidence="7">
    <location>
        <begin position="408"/>
        <end position="423"/>
    </location>
</feature>
<evidence type="ECO:0000256" key="6">
    <source>
        <dbReference type="ARBA" id="ARBA00023136"/>
    </source>
</evidence>
<gene>
    <name evidence="8" type="ORF">PHMEG_00034412</name>
</gene>
<feature type="compositionally biased region" description="Acidic residues" evidence="7">
    <location>
        <begin position="1"/>
        <end position="23"/>
    </location>
</feature>
<dbReference type="GO" id="GO:0010008">
    <property type="term" value="C:endosome membrane"/>
    <property type="evidence" value="ECO:0007669"/>
    <property type="project" value="TreeGrafter"/>
</dbReference>
<evidence type="ECO:0000313" key="8">
    <source>
        <dbReference type="EMBL" id="OWY95555.1"/>
    </source>
</evidence>
<dbReference type="OrthoDB" id="10264595at2759"/>
<comment type="similarity">
    <text evidence="2">Belongs to the adaptor complexes large subunit family.</text>
</comment>
<dbReference type="EMBL" id="NBNE01012786">
    <property type="protein sequence ID" value="OWY95555.1"/>
    <property type="molecule type" value="Genomic_DNA"/>
</dbReference>
<dbReference type="PANTHER" id="PTHR22781:SF12">
    <property type="entry name" value="AP-3 COMPLEX SUBUNIT DELTA-1"/>
    <property type="match status" value="1"/>
</dbReference>
<evidence type="ECO:0000256" key="1">
    <source>
        <dbReference type="ARBA" id="ARBA00004308"/>
    </source>
</evidence>
<feature type="compositionally biased region" description="Acidic residues" evidence="7">
    <location>
        <begin position="242"/>
        <end position="251"/>
    </location>
</feature>
<comment type="subcellular location">
    <subcellularLocation>
        <location evidence="1">Endomembrane system</location>
    </subcellularLocation>
</comment>
<keyword evidence="4" id="KW-0677">Repeat</keyword>
<dbReference type="GO" id="GO:0006896">
    <property type="term" value="P:Golgi to vacuole transport"/>
    <property type="evidence" value="ECO:0007669"/>
    <property type="project" value="TreeGrafter"/>
</dbReference>
<evidence type="ECO:0000313" key="9">
    <source>
        <dbReference type="Proteomes" id="UP000198211"/>
    </source>
</evidence>
<dbReference type="AlphaFoldDB" id="A0A225UR29"/>
<feature type="compositionally biased region" description="Basic residues" evidence="7">
    <location>
        <begin position="305"/>
        <end position="316"/>
    </location>
</feature>
<keyword evidence="3" id="KW-0813">Transport</keyword>
<dbReference type="STRING" id="4795.A0A225UR29"/>
<feature type="region of interest" description="Disordered" evidence="7">
    <location>
        <begin position="209"/>
        <end position="503"/>
    </location>
</feature>
<keyword evidence="6" id="KW-0472">Membrane</keyword>
<feature type="compositionally biased region" description="Basic residues" evidence="7">
    <location>
        <begin position="388"/>
        <end position="399"/>
    </location>
</feature>
<evidence type="ECO:0000256" key="4">
    <source>
        <dbReference type="ARBA" id="ARBA00022737"/>
    </source>
</evidence>
<evidence type="ECO:0000256" key="7">
    <source>
        <dbReference type="SAM" id="MobiDB-lite"/>
    </source>
</evidence>
<dbReference type="GO" id="GO:0030123">
    <property type="term" value="C:AP-3 adaptor complex"/>
    <property type="evidence" value="ECO:0007669"/>
    <property type="project" value="InterPro"/>
</dbReference>
<evidence type="ECO:0000256" key="2">
    <source>
        <dbReference type="ARBA" id="ARBA00006613"/>
    </source>
</evidence>
<feature type="compositionally biased region" description="Low complexity" evidence="7">
    <location>
        <begin position="278"/>
        <end position="304"/>
    </location>
</feature>
<feature type="region of interest" description="Disordered" evidence="7">
    <location>
        <begin position="1"/>
        <end position="29"/>
    </location>
</feature>
<keyword evidence="9" id="KW-1185">Reference proteome</keyword>
<comment type="caution">
    <text evidence="8">The sequence shown here is derived from an EMBL/GenBank/DDBJ whole genome shotgun (WGS) entry which is preliminary data.</text>
</comment>
<proteinExistence type="inferred from homology"/>
<keyword evidence="5" id="KW-0653">Protein transport</keyword>
<dbReference type="PANTHER" id="PTHR22781">
    <property type="entry name" value="DELTA ADAPTIN-RELATED"/>
    <property type="match status" value="1"/>
</dbReference>
<accession>A0A225UR29</accession>
<name>A0A225UR29_9STRA</name>
<sequence>MEFLDDVDDEEDEEDDEDEERETEEEKLQRLEDLSDEMLQPRTTTLPGHVQTVFIQALLKILTAMAERADDATVERIATVIMKRLPAFVQSEYIEVQERAVCLQQLLLALGMGLGALSAQERTERAFDGSASLDPAKRLDMLNSYFVERLAPVGVKAQRKVPLPGDLDLDEPLSNSEAKFLESGGDVSAFSSEDDLEVSFVSQGHAGIGGGYSGIGGDSPERKPGHKHRHHRRINDSSSSESESESESENSADEKEKKEREYALQQERLRKDPFYLSGGSQASADAGANAGFADMMGALGSNSNGKKKKASKKSKSRAVFEDELMPDGARSSDEDRRRSRKKRGSVDEDETDLSAVDLSIPLGDDEKVPTNQWFHRQTPDAKPEDAKKSKKKSSKHKKSSRDEDDGKKKKKESSKSSKSKKSSRKQEESLIGGFSDDEQEPTEAQESRHHHRSSSAKKSSSHKKSRSSKSGDGEKSKGKKKKDKEHKSSKRQEAPPAEPLLLF</sequence>
<feature type="compositionally biased region" description="Basic and acidic residues" evidence="7">
    <location>
        <begin position="252"/>
        <end position="273"/>
    </location>
</feature>
<protein>
    <submittedName>
        <fullName evidence="8">AP-3 complex subunit delta</fullName>
    </submittedName>
</protein>
<feature type="compositionally biased region" description="Basic residues" evidence="7">
    <location>
        <begin position="477"/>
        <end position="489"/>
    </location>
</feature>
<dbReference type="InterPro" id="IPR017105">
    <property type="entry name" value="AP3_complex_dsu"/>
</dbReference>
<reference evidence="9" key="1">
    <citation type="submission" date="2017-03" db="EMBL/GenBank/DDBJ databases">
        <title>Phytopthora megakarya and P. palmivora, two closely related causual agents of cacao black pod achieved similar genome size and gene model numbers by different mechanisms.</title>
        <authorList>
            <person name="Ali S."/>
            <person name="Shao J."/>
            <person name="Larry D.J."/>
            <person name="Kronmiller B."/>
            <person name="Shen D."/>
            <person name="Strem M.D."/>
            <person name="Melnick R.L."/>
            <person name="Guiltinan M.J."/>
            <person name="Tyler B.M."/>
            <person name="Meinhardt L.W."/>
            <person name="Bailey B.A."/>
        </authorList>
    </citation>
    <scope>NUCLEOTIDE SEQUENCE [LARGE SCALE GENOMIC DNA]</scope>
    <source>
        <strain evidence="9">zdho120</strain>
    </source>
</reference>
<feature type="non-terminal residue" evidence="8">
    <location>
        <position position="1"/>
    </location>
</feature>
<dbReference type="Proteomes" id="UP000198211">
    <property type="component" value="Unassembled WGS sequence"/>
</dbReference>